<accession>A0A5E7EXS8</accession>
<sequence length="2235" mass="228622">MAVQEVQGLLVRLEATTAQMRQELARADSSVAQVSGRIDRQLAQVDAAFDRVGLSAQRAGGLLAGALSLGIGGAGIGALIHQAEVYTQIANRLKLVTSNSAEFTAAQNAVFSIAQKAGQPLSATAELYQRIAQNQDALKLSGKGVASIVETISKTMVISGASAASSSAALVQLGQAFASGTLRGEELNSIMEQAPALSQAIAKGMGVSVGALRALGAEGQLTAESVVQALQAQQGAVDALFGKMQDTIGTGMTRVQSSFTKLIGEGDKLGGMSVRISAALTSASRAMDALTADGDAFAETMHNVGSALESVAYVGAAALALGSAKLVVSFLQAAEASIVQAGALALSTKASLEALTAEAALARQSLLTAQTRQLEAKGLVERAALELAAAQGKVASDRVRQASELGNLKLVQTTLTAERELEVQRLKSQITDQGRGLSIARIAELRIAEAGAIKLVQAAEVSLAATTVATSASITAALGAQTAARGVLAETTAATNAARVASDLAAGSASAGAKAALVLSTASRGLLALLSGPVGLIAMTGLVAASFIDFGDSADTATAALIDQNATVDESIAKFKALRSEQQRLMVSDWTKQQIQATEAAAQSLENYTRNGVLALNSLGLSGVNSVESFKTMVGEVRAGTRSLDSVTAWVTKNNQLLPAFKDNLELVAGNYVASSDKAKKFGDQLSQVNTLTVSATSATGKLASAQKDSGQTDAVKASWDKYVEQLTKTRDLLGANTAAETAYTAAKMGATPAQVAQAKLIAEQTDALKKYQAAIKDGDKVQQASLKLQLVALYTAEAATTQAAATQSQAYADTATAAENSARRQITAIEQAANFAVVAATRVALGAVAPQSALSGYGLLTNGGTAPAAVPPVPTATPTQRADAAIAQLNATTEANKNVDKAANAAATALKNQAKALDDLLAKSGISTAAANEMAEAYLSGADNIRAITIQQRIEEELLKTGAGARAKVTAAVNALQDAEDRRDVAKATSELKVEVEQILKQATATLQGKDALDAFNVTKAMTIALSGKNIAEGSKEYELLKLQTEEQLKANKALEQAGQVEGIVDRLNPQTKLLRDFTNEQDALNAAIGRYPANAALYQDALVKLGNEYEVNRSKATLWGRMTEGAIDRIDEAFATAWGNIGDGAESLWDNLKKGFKQTLGEIAHMLTTKPLLASISNWLTGTDNGQGLGAVWGKLLGSAGGSAGGSGGSGSPFGGIASIGKNLVSAWNAVTGIGADIVAGWASGGASGAAQAGVSSVGGQLSTMTGMLKGGFNTLVQTISGTTAAQTLAVVGAEGLTSTVVSGAVAEGATAVGAQFSLGVATTTTATYAAAEASAAATAASLSGQLSAAMSSMAAMWPLAVVLGMYQSGKLYDQGVRPDGGEIMDSGGKTALGKVAMAPGAAMSEMFEVQDKMLGKVVGGKWAAILSGSTLHQAVTKYVGEKLFGGAWETKNTGIALQVDGGVFKAQQYADQKKKGGLFSSGGGRTRYKDLNTEAANALGGAYNGKVLDAMGLVSQLNVAMDAHVLDGLNVAKTKVNMKGKSEEYIQTALNDWMTKLGDAAVAAINTATGAGLEGFTFKGLTTFVSNLYTMNATFAGLGVKMVGFSVAGGRAVESLVALAGGMEALQSNIGSYYEHFTSDTQKADDTLAAVTAQFADLDLVLPGARDGYKAMLKQLDMTSDYGQAVFNAMTTHAKSASAAYDILEQRAKAAAEAQALVAAKQAETNANYYSLFTTDAEKANDKLIAITAQFAAMGVVLPATKEQYKAMVYAAGQAGESGQKLFDFLKGSAGDASDAFAIVAQRAETLKSNALAGATAAMGTLQRSISAQQKSASAAYNATNAALTEMSSTASKRVSELSAVGSDLSAALKALRGDSNAAVKMLRAQAQATLQSALATARSGGSLAGFSGLEEALDTVGSNNSDLYGSLEEFNRDQGRTANVVAELNVLNGRQLSTAEQALEGLEQQIKLAEDSYQLLTAQFESELTFAQAQLDALNGVDTSIMTVAAAVAAMNAAVVAALATLPRTGAGSAAANTPQNNGTWIDSIYKDVLGREADAGGKAFWQAALDSGAIPYDQIAAAIRDAAIGNGQLPGHATGGLISGPGTGTSDSILARLSNGEYVMRAAAVSTFGTGLLDQMNAGQLPAFARGGAIGHSGPQLDVISPSRIFNAPAAGLRNGDGGNSASLEQKVDVLIDVVKQVVGPMKLNSDAADKLFKKWDRVGLLTKAVKEPA</sequence>
<evidence type="ECO:0000259" key="2">
    <source>
        <dbReference type="Pfam" id="PF13946"/>
    </source>
</evidence>
<dbReference type="NCBIfam" id="TIGR02675">
    <property type="entry name" value="tape_meas_nterm"/>
    <property type="match status" value="1"/>
</dbReference>
<evidence type="ECO:0000259" key="3">
    <source>
        <dbReference type="Pfam" id="PF20155"/>
    </source>
</evidence>
<dbReference type="InterPro" id="IPR013491">
    <property type="entry name" value="Tape_meas_N"/>
</dbReference>
<evidence type="ECO:0000313" key="4">
    <source>
        <dbReference type="EMBL" id="VVO30363.1"/>
    </source>
</evidence>
<name>A0A5E7EXS8_PSEFL</name>
<dbReference type="RefSeq" id="WP_150806229.1">
    <property type="nucleotide sequence ID" value="NZ_CABVHY010000029.1"/>
</dbReference>
<feature type="coiled-coil region" evidence="1">
    <location>
        <begin position="1956"/>
        <end position="1983"/>
    </location>
</feature>
<evidence type="ECO:0000313" key="5">
    <source>
        <dbReference type="Proteomes" id="UP000379480"/>
    </source>
</evidence>
<protein>
    <submittedName>
        <fullName evidence="4">Uncharacterized protein</fullName>
    </submittedName>
</protein>
<feature type="domain" description="DUF4214" evidence="2">
    <location>
        <begin position="2041"/>
        <end position="2085"/>
    </location>
</feature>
<keyword evidence="1" id="KW-0175">Coiled coil</keyword>
<dbReference type="OrthoDB" id="6174294at2"/>
<reference evidence="4 5" key="1">
    <citation type="submission" date="2019-09" db="EMBL/GenBank/DDBJ databases">
        <authorList>
            <person name="Chandra G."/>
            <person name="Truman W A."/>
        </authorList>
    </citation>
    <scope>NUCLEOTIDE SEQUENCE [LARGE SCALE GENOMIC DNA]</scope>
    <source>
        <strain evidence="4">PS723</strain>
    </source>
</reference>
<proteinExistence type="predicted"/>
<dbReference type="EMBL" id="CABVHY010000029">
    <property type="protein sequence ID" value="VVO30363.1"/>
    <property type="molecule type" value="Genomic_DNA"/>
</dbReference>
<organism evidence="4 5">
    <name type="scientific">Pseudomonas fluorescens</name>
    <dbReference type="NCBI Taxonomy" id="294"/>
    <lineage>
        <taxon>Bacteria</taxon>
        <taxon>Pseudomonadati</taxon>
        <taxon>Pseudomonadota</taxon>
        <taxon>Gammaproteobacteria</taxon>
        <taxon>Pseudomonadales</taxon>
        <taxon>Pseudomonadaceae</taxon>
        <taxon>Pseudomonas</taxon>
    </lineage>
</organism>
<gene>
    <name evidence="4" type="ORF">PS723_04939</name>
</gene>
<dbReference type="Proteomes" id="UP000379480">
    <property type="component" value="Unassembled WGS sequence"/>
</dbReference>
<feature type="domain" description="Tape measure protein N-terminal" evidence="3">
    <location>
        <begin position="79"/>
        <end position="267"/>
    </location>
</feature>
<evidence type="ECO:0000256" key="1">
    <source>
        <dbReference type="SAM" id="Coils"/>
    </source>
</evidence>
<dbReference type="InterPro" id="IPR025282">
    <property type="entry name" value="DUF4214"/>
</dbReference>
<dbReference type="PANTHER" id="PTHR34491:SF156">
    <property type="entry name" value="KINESIN MOTOR DOMAIN-CONTAINING PROTEIN"/>
    <property type="match status" value="1"/>
</dbReference>
<dbReference type="PANTHER" id="PTHR34491">
    <property type="entry name" value="A-TYPE INCLUSION PROTEIN, PUTATIVE-RELATED"/>
    <property type="match status" value="1"/>
</dbReference>
<dbReference type="Pfam" id="PF13946">
    <property type="entry name" value="DUF4214"/>
    <property type="match status" value="1"/>
</dbReference>
<dbReference type="Pfam" id="PF20155">
    <property type="entry name" value="TMP_3"/>
    <property type="match status" value="1"/>
</dbReference>